<dbReference type="Proteomes" id="UP000278437">
    <property type="component" value="Chromosome"/>
</dbReference>
<organism evidence="1 2">
    <name type="scientific">Shewanella khirikhana</name>
    <dbReference type="NCBI Taxonomy" id="1965282"/>
    <lineage>
        <taxon>Bacteria</taxon>
        <taxon>Pseudomonadati</taxon>
        <taxon>Pseudomonadota</taxon>
        <taxon>Gammaproteobacteria</taxon>
        <taxon>Alteromonadales</taxon>
        <taxon>Shewanellaceae</taxon>
        <taxon>Shewanella</taxon>
    </lineage>
</organism>
<protein>
    <submittedName>
        <fullName evidence="1">Uncharacterized protein</fullName>
    </submittedName>
</protein>
<sequence length="56" mass="6163">MTMRCVKLLVVALQLLAYNKLLKFTPPAEAGSVGLARRASLLTKRYMSSSYMEAGL</sequence>
<proteinExistence type="predicted"/>
<gene>
    <name evidence="1" type="ORF">STH12_01299</name>
</gene>
<keyword evidence="2" id="KW-1185">Reference proteome</keyword>
<name>A0ABN5TTK4_9GAMM</name>
<evidence type="ECO:0000313" key="2">
    <source>
        <dbReference type="Proteomes" id="UP000278437"/>
    </source>
</evidence>
<reference evidence="2" key="1">
    <citation type="submission" date="2017-03" db="EMBL/GenBank/DDBJ databases">
        <title>Full genome sequence of a non-lethal Shewanella isolate that potentiates virulence of Vibio parahaemolyticus causing acute hepatopancreatic necrosis disease (AHPND) in shrimp.</title>
        <authorList>
            <person name="Prachumwat A."/>
            <person name="Sritunyalucksana K."/>
        </authorList>
    </citation>
    <scope>NUCLEOTIDE SEQUENCE [LARGE SCALE GENOMIC DNA]</scope>
    <source>
        <strain evidence="2">TH2012</strain>
    </source>
</reference>
<evidence type="ECO:0000313" key="1">
    <source>
        <dbReference type="EMBL" id="AZQ10421.1"/>
    </source>
</evidence>
<accession>A0ABN5TTK4</accession>
<dbReference type="EMBL" id="CP020373">
    <property type="protein sequence ID" value="AZQ10421.1"/>
    <property type="molecule type" value="Genomic_DNA"/>
</dbReference>